<keyword evidence="7" id="KW-0456">Lyase</keyword>
<dbReference type="GO" id="GO:0016829">
    <property type="term" value="F:lyase activity"/>
    <property type="evidence" value="ECO:0007669"/>
    <property type="project" value="UniProtKB-KW"/>
</dbReference>
<dbReference type="GO" id="GO:0008233">
    <property type="term" value="F:peptidase activity"/>
    <property type="evidence" value="ECO:0007669"/>
    <property type="project" value="UniProtKB-KW"/>
</dbReference>
<evidence type="ECO:0000256" key="4">
    <source>
        <dbReference type="ARBA" id="ARBA00022801"/>
    </source>
</evidence>
<dbReference type="GO" id="GO:0106300">
    <property type="term" value="P:protein-DNA covalent cross-linking repair"/>
    <property type="evidence" value="ECO:0007669"/>
    <property type="project" value="InterPro"/>
</dbReference>
<evidence type="ECO:0000256" key="5">
    <source>
        <dbReference type="ARBA" id="ARBA00023124"/>
    </source>
</evidence>
<evidence type="ECO:0000313" key="11">
    <source>
        <dbReference type="Proteomes" id="UP000250080"/>
    </source>
</evidence>
<comment type="similarity">
    <text evidence="1 8">Belongs to the SOS response-associated peptidase family.</text>
</comment>
<evidence type="ECO:0000256" key="6">
    <source>
        <dbReference type="ARBA" id="ARBA00023125"/>
    </source>
</evidence>
<evidence type="ECO:0000256" key="2">
    <source>
        <dbReference type="ARBA" id="ARBA00022670"/>
    </source>
</evidence>
<keyword evidence="2 8" id="KW-0645">Protease</keyword>
<evidence type="ECO:0000313" key="10">
    <source>
        <dbReference type="EMBL" id="SCQ78801.1"/>
    </source>
</evidence>
<keyword evidence="5" id="KW-0190">Covalent protein-DNA linkage</keyword>
<keyword evidence="3" id="KW-0227">DNA damage</keyword>
<evidence type="ECO:0000256" key="1">
    <source>
        <dbReference type="ARBA" id="ARBA00008136"/>
    </source>
</evidence>
<dbReference type="PANTHER" id="PTHR13604:SF0">
    <property type="entry name" value="ABASIC SITE PROCESSING PROTEIN HMCES"/>
    <property type="match status" value="1"/>
</dbReference>
<keyword evidence="6" id="KW-0238">DNA-binding</keyword>
<protein>
    <recommendedName>
        <fullName evidence="8">Abasic site processing protein</fullName>
        <ecNumber evidence="8">3.4.-.-</ecNumber>
    </recommendedName>
</protein>
<dbReference type="GO" id="GO:0006508">
    <property type="term" value="P:proteolysis"/>
    <property type="evidence" value="ECO:0007669"/>
    <property type="project" value="UniProtKB-KW"/>
</dbReference>
<dbReference type="OrthoDB" id="9782620at2"/>
<gene>
    <name evidence="10" type="ORF">PFR_JS23_1213</name>
</gene>
<sequence>MCGRYALSADPDELVEVFDISEIAEDSGESLALTPGQPQADYPQWMRPRFNIAPTQTIPVVVTRGQDHPVRKVAGMYWGLVPSWSKGPGSTRRMINARVETLDEKPVYRTALARRRCILPASGYYEWQHPADKSVPARPFYIEPADGGLLALAGLYDFWRSPQGSWLSSCTIITTEATGEMAAIHNRRPVLLQPDAWGDWLDPSCTDSREALGLIAPLAAGLLSAHPVSRRVNSPRTDDPGLTEPIMAGE</sequence>
<evidence type="ECO:0000256" key="7">
    <source>
        <dbReference type="ARBA" id="ARBA00023239"/>
    </source>
</evidence>
<dbReference type="PANTHER" id="PTHR13604">
    <property type="entry name" value="DC12-RELATED"/>
    <property type="match status" value="1"/>
</dbReference>
<evidence type="ECO:0000256" key="8">
    <source>
        <dbReference type="RuleBase" id="RU364100"/>
    </source>
</evidence>
<dbReference type="GeneID" id="61222298"/>
<evidence type="ECO:0000256" key="9">
    <source>
        <dbReference type="SAM" id="MobiDB-lite"/>
    </source>
</evidence>
<dbReference type="OMA" id="SYNKGPQ"/>
<dbReference type="InterPro" id="IPR036590">
    <property type="entry name" value="SRAP-like"/>
</dbReference>
<dbReference type="Proteomes" id="UP000250080">
    <property type="component" value="Chromosome I"/>
</dbReference>
<dbReference type="GO" id="GO:0003697">
    <property type="term" value="F:single-stranded DNA binding"/>
    <property type="evidence" value="ECO:0007669"/>
    <property type="project" value="InterPro"/>
</dbReference>
<dbReference type="EC" id="3.4.-.-" evidence="8"/>
<proteinExistence type="inferred from homology"/>
<reference evidence="10 11" key="1">
    <citation type="submission" date="2016-09" db="EMBL/GenBank/DDBJ databases">
        <authorList>
            <person name="Laine KS P."/>
        </authorList>
    </citation>
    <scope>NUCLEOTIDE SEQUENCE [LARGE SCALE GENOMIC DNA]</scope>
    <source>
        <strain evidence="10">PFRJS-23</strain>
    </source>
</reference>
<dbReference type="Gene3D" id="3.90.1680.10">
    <property type="entry name" value="SOS response associated peptidase-like"/>
    <property type="match status" value="1"/>
</dbReference>
<accession>A0A0A8QTF5</accession>
<dbReference type="Pfam" id="PF02586">
    <property type="entry name" value="SRAP"/>
    <property type="match status" value="1"/>
</dbReference>
<organism evidence="10 11">
    <name type="scientific">Propionibacterium freudenreichii</name>
    <dbReference type="NCBI Taxonomy" id="1744"/>
    <lineage>
        <taxon>Bacteria</taxon>
        <taxon>Bacillati</taxon>
        <taxon>Actinomycetota</taxon>
        <taxon>Actinomycetes</taxon>
        <taxon>Propionibacteriales</taxon>
        <taxon>Propionibacteriaceae</taxon>
        <taxon>Propionibacterium</taxon>
    </lineage>
</organism>
<keyword evidence="4 8" id="KW-0378">Hydrolase</keyword>
<dbReference type="EMBL" id="LT618793">
    <property type="protein sequence ID" value="SCQ78801.1"/>
    <property type="molecule type" value="Genomic_DNA"/>
</dbReference>
<dbReference type="InterPro" id="IPR003738">
    <property type="entry name" value="SRAP"/>
</dbReference>
<dbReference type="RefSeq" id="WP_013160923.1">
    <property type="nucleotide sequence ID" value="NZ_CCYN01000012.1"/>
</dbReference>
<name>A0A0A8QTF5_9ACTN</name>
<evidence type="ECO:0000256" key="3">
    <source>
        <dbReference type="ARBA" id="ARBA00022763"/>
    </source>
</evidence>
<dbReference type="AlphaFoldDB" id="A0A0A8QTF5"/>
<feature type="region of interest" description="Disordered" evidence="9">
    <location>
        <begin position="230"/>
        <end position="250"/>
    </location>
</feature>
<dbReference type="SUPFAM" id="SSF143081">
    <property type="entry name" value="BB1717-like"/>
    <property type="match status" value="1"/>
</dbReference>